<proteinExistence type="predicted"/>
<protein>
    <submittedName>
        <fullName evidence="3">Uncharacterized protein LOC107217467</fullName>
    </submittedName>
</protein>
<evidence type="ECO:0000313" key="3">
    <source>
        <dbReference type="RefSeq" id="XP_015510490.2"/>
    </source>
</evidence>
<dbReference type="RefSeq" id="XP_015510490.2">
    <property type="nucleotide sequence ID" value="XM_015655004.2"/>
</dbReference>
<dbReference type="GeneID" id="107217467"/>
<gene>
    <name evidence="3" type="primary">LOC107217467</name>
</gene>
<accession>A0A6J0B613</accession>
<feature type="chain" id="PRO_5045389044" evidence="1">
    <location>
        <begin position="21"/>
        <end position="278"/>
    </location>
</feature>
<dbReference type="Proteomes" id="UP000829291">
    <property type="component" value="Chromosome 5"/>
</dbReference>
<feature type="signal peptide" evidence="1">
    <location>
        <begin position="1"/>
        <end position="20"/>
    </location>
</feature>
<sequence length="278" mass="31465">MRRCAAILCFFLIAAQTSFAEICEPIDSTDLNLLPAEFAVGAESFPVPNLEINDCTAAGFRDTLTQAVVIYGRSLVTNVYEQARIQGKVLIDDINELANEWQWSIQMMRTNQGVEGVCEIEDVMNRIAMQFQEFLSLSPGPGIPVQPPLPPLPIPNVQLNPVVRPLSPQSLFVNYNATLYEISSNVYAYMDLILLSGWNTAWSYYDIFGMQSRNEILNDKVLEVYRRVALQINMECDFIEDKINPAIWESYKRAADRIEAEWNAYQVYKSQVACVAVL</sequence>
<dbReference type="KEGG" id="nlo:107217467"/>
<reference evidence="3" key="1">
    <citation type="submission" date="2025-08" db="UniProtKB">
        <authorList>
            <consortium name="RefSeq"/>
        </authorList>
    </citation>
    <scope>IDENTIFICATION</scope>
    <source>
        <tissue evidence="3">Thorax and Abdomen</tissue>
    </source>
</reference>
<keyword evidence="2" id="KW-1185">Reference proteome</keyword>
<dbReference type="AlphaFoldDB" id="A0A6J0B613"/>
<evidence type="ECO:0000313" key="2">
    <source>
        <dbReference type="Proteomes" id="UP000829291"/>
    </source>
</evidence>
<evidence type="ECO:0000256" key="1">
    <source>
        <dbReference type="SAM" id="SignalP"/>
    </source>
</evidence>
<dbReference type="InParanoid" id="A0A6J0B613"/>
<organism evidence="3">
    <name type="scientific">Neodiprion lecontei</name>
    <name type="common">Redheaded pine sawfly</name>
    <dbReference type="NCBI Taxonomy" id="441921"/>
    <lineage>
        <taxon>Eukaryota</taxon>
        <taxon>Metazoa</taxon>
        <taxon>Ecdysozoa</taxon>
        <taxon>Arthropoda</taxon>
        <taxon>Hexapoda</taxon>
        <taxon>Insecta</taxon>
        <taxon>Pterygota</taxon>
        <taxon>Neoptera</taxon>
        <taxon>Endopterygota</taxon>
        <taxon>Hymenoptera</taxon>
        <taxon>Tenthredinoidea</taxon>
        <taxon>Diprionidae</taxon>
        <taxon>Diprioninae</taxon>
        <taxon>Neodiprion</taxon>
    </lineage>
</organism>
<keyword evidence="1" id="KW-0732">Signal</keyword>
<dbReference type="OrthoDB" id="7679838at2759"/>
<name>A0A6J0B613_NEOLC</name>